<feature type="signal peptide" evidence="6">
    <location>
        <begin position="1"/>
        <end position="19"/>
    </location>
</feature>
<reference evidence="8" key="4">
    <citation type="submission" date="2015-11" db="EMBL/GenBank/DDBJ databases">
        <authorList>
            <consortium name="FlyBase"/>
        </authorList>
    </citation>
    <scope>NUCLEOTIDE SEQUENCE</scope>
    <source>
        <strain evidence="8">TSC#14030-0811.24</strain>
    </source>
</reference>
<dbReference type="Gene3D" id="2.40.10.10">
    <property type="entry name" value="Trypsin-like serine proteases"/>
    <property type="match status" value="2"/>
</dbReference>
<dbReference type="PANTHER" id="PTHR24276">
    <property type="entry name" value="POLYSERASE-RELATED"/>
    <property type="match status" value="1"/>
</dbReference>
<evidence type="ECO:0000259" key="7">
    <source>
        <dbReference type="PROSITE" id="PS50240"/>
    </source>
</evidence>
<keyword evidence="2 6" id="KW-0732">Signal</keyword>
<dbReference type="GO" id="GO:0004252">
    <property type="term" value="F:serine-type endopeptidase activity"/>
    <property type="evidence" value="ECO:0007669"/>
    <property type="project" value="InterPro"/>
</dbReference>
<dbReference type="InterPro" id="IPR001254">
    <property type="entry name" value="Trypsin_dom"/>
</dbReference>
<accession>B4N763</accession>
<dbReference type="HOGENOM" id="CLU_829694_0_0_1"/>
<dbReference type="GO" id="GO:0006508">
    <property type="term" value="P:proteolysis"/>
    <property type="evidence" value="ECO:0007669"/>
    <property type="project" value="UniProtKB-KW"/>
</dbReference>
<evidence type="ECO:0000313" key="9">
    <source>
        <dbReference type="Proteomes" id="UP000007798"/>
    </source>
</evidence>
<dbReference type="AlphaFoldDB" id="B4N763"/>
<evidence type="ECO:0000313" key="8">
    <source>
        <dbReference type="EMBL" id="EDW80202.1"/>
    </source>
</evidence>
<reference evidence="8" key="1">
    <citation type="submission" date="2006-08" db="EMBL/GenBank/DDBJ databases">
        <authorList>
            <person name="Remington K."/>
            <person name="Strausberg R."/>
            <person name="Sutton G."/>
            <person name="Walenz B."/>
            <person name="Johnson J."/>
            <person name="Utterback T."/>
            <person name="Venter J.C."/>
        </authorList>
    </citation>
    <scope>NUCLEOTIDE SEQUENCE</scope>
    <source>
        <strain evidence="8">TSC#14030-0811.24</strain>
    </source>
</reference>
<dbReference type="KEGG" id="dwi:6646543"/>
<dbReference type="FunCoup" id="B4N763">
    <property type="interactions" value="54"/>
</dbReference>
<dbReference type="SUPFAM" id="SSF50494">
    <property type="entry name" value="Trypsin-like serine proteases"/>
    <property type="match status" value="1"/>
</dbReference>
<feature type="domain" description="Peptidase S1" evidence="7">
    <location>
        <begin position="74"/>
        <end position="293"/>
    </location>
</feature>
<evidence type="ECO:0000256" key="3">
    <source>
        <dbReference type="ARBA" id="ARBA00022801"/>
    </source>
</evidence>
<gene>
    <name evidence="8" type="primary">Dwil\GK18892</name>
    <name evidence="8" type="ORF">Dwil_GK18892</name>
</gene>
<protein>
    <recommendedName>
        <fullName evidence="7">Peptidase S1 domain-containing protein</fullName>
    </recommendedName>
</protein>
<dbReference type="Pfam" id="PF00089">
    <property type="entry name" value="Trypsin"/>
    <property type="match status" value="1"/>
</dbReference>
<keyword evidence="9" id="KW-1185">Reference proteome</keyword>
<sequence>MRISFTYLLIQLGLVITSATSIIKKTENYHRIAYYNHAHKSEHHIDYNREHLEEYARSQTHKNVTSESLFHNSYYVNILYKGSVMCAGILISQRMIVTSARCFISSTYDPTLEYKAKDMSVNTGSHFNISTNVIPKKVIAFYMPGKEKNFKPHNIALVALATKLRRSHYRPIKIYRGVPKVGDPVQIVFFDPTEYIINLYDAKLVHLQRCKSSLFQYEHTDGLVNPEFYCVKNRQNLKHFICSTRPGDPLIIGSKLAGINLYGEHCENDENTSLMDIYYAIAHSIKFIQTATDLLRVFTKQQQ</sequence>
<evidence type="ECO:0000256" key="5">
    <source>
        <dbReference type="ARBA" id="ARBA00023157"/>
    </source>
</evidence>
<dbReference type="EMBL" id="CH964180">
    <property type="protein sequence ID" value="EDW80202.1"/>
    <property type="molecule type" value="Genomic_DNA"/>
</dbReference>
<reference evidence="8" key="3">
    <citation type="journal article" date="2008" name="Bioinformatics">
        <title>Assembly reconciliation.</title>
        <authorList>
            <person name="Zimin A.V."/>
            <person name="Smith D.R."/>
            <person name="Sutton G."/>
            <person name="Yorke J.A."/>
        </authorList>
    </citation>
    <scope>NUCLEOTIDE SEQUENCE</scope>
    <source>
        <strain evidence="8">TSC#14030-0811.24</strain>
    </source>
</reference>
<dbReference type="InterPro" id="IPR043504">
    <property type="entry name" value="Peptidase_S1_PA_chymotrypsin"/>
</dbReference>
<proteinExistence type="predicted"/>
<dbReference type="PANTHER" id="PTHR24276:SF94">
    <property type="entry name" value="AT20289P-RELATED"/>
    <property type="match status" value="1"/>
</dbReference>
<keyword evidence="3 8" id="KW-0378">Hydrolase</keyword>
<dbReference type="InParanoid" id="B4N763"/>
<evidence type="ECO:0000256" key="6">
    <source>
        <dbReference type="SAM" id="SignalP"/>
    </source>
</evidence>
<dbReference type="PhylomeDB" id="B4N763"/>
<keyword evidence="5" id="KW-1015">Disulfide bond</keyword>
<reference evidence="8" key="2">
    <citation type="journal article" date="2007" name="Nature">
        <title>Evolution of genes and genomes on the Drosophila phylogeny.</title>
        <authorList>
            <consortium name="Drosophila 12 Genomes Consortium"/>
            <person name="Clark A.G."/>
            <person name="Eisen M.B."/>
            <person name="Smith D.R."/>
            <person name="Bergman C.M."/>
            <person name="Oliver B."/>
            <person name="Markow T.A."/>
            <person name="Kaufman T.C."/>
            <person name="Kellis M."/>
            <person name="Gelbart W."/>
            <person name="Iyer V.N."/>
            <person name="Pollard D.A."/>
            <person name="Sackton T.B."/>
            <person name="Larracuente A.M."/>
            <person name="Singh N.D."/>
            <person name="Abad J.P."/>
            <person name="Abt D.N."/>
            <person name="Adryan B."/>
            <person name="Aguade M."/>
            <person name="Akashi H."/>
            <person name="Anderson W.W."/>
            <person name="Aquadro C.F."/>
            <person name="Ardell D.H."/>
            <person name="Arguello R."/>
            <person name="Artieri C.G."/>
            <person name="Barbash D.A."/>
            <person name="Barker D."/>
            <person name="Barsanti P."/>
            <person name="Batterham P."/>
            <person name="Batzoglou S."/>
            <person name="Begun D."/>
            <person name="Bhutkar A."/>
            <person name="Blanco E."/>
            <person name="Bosak S.A."/>
            <person name="Bradley R.K."/>
            <person name="Brand A.D."/>
            <person name="Brent M.R."/>
            <person name="Brooks A.N."/>
            <person name="Brown R.H."/>
            <person name="Butlin R.K."/>
            <person name="Caggese C."/>
            <person name="Calvi B.R."/>
            <person name="Bernardo de Carvalho A."/>
            <person name="Caspi A."/>
            <person name="Castrezana S."/>
            <person name="Celniker S.E."/>
            <person name="Chang J.L."/>
            <person name="Chapple C."/>
            <person name="Chatterji S."/>
            <person name="Chinwalla A."/>
            <person name="Civetta A."/>
            <person name="Clifton S.W."/>
            <person name="Comeron J.M."/>
            <person name="Costello J.C."/>
            <person name="Coyne J.A."/>
            <person name="Daub J."/>
            <person name="David R.G."/>
            <person name="Delcher A.L."/>
            <person name="Delehaunty K."/>
            <person name="Do C.B."/>
            <person name="Ebling H."/>
            <person name="Edwards K."/>
            <person name="Eickbush T."/>
            <person name="Evans J.D."/>
            <person name="Filipski A."/>
            <person name="Findeiss S."/>
            <person name="Freyhult E."/>
            <person name="Fulton L."/>
            <person name="Fulton R."/>
            <person name="Garcia A.C."/>
            <person name="Gardiner A."/>
            <person name="Garfield D.A."/>
            <person name="Garvin B.E."/>
            <person name="Gibson G."/>
            <person name="Gilbert D."/>
            <person name="Gnerre S."/>
            <person name="Godfrey J."/>
            <person name="Good R."/>
            <person name="Gotea V."/>
            <person name="Gravely B."/>
            <person name="Greenberg A.J."/>
            <person name="Griffiths-Jones S."/>
            <person name="Gross S."/>
            <person name="Guigo R."/>
            <person name="Gustafson E.A."/>
            <person name="Haerty W."/>
            <person name="Hahn M.W."/>
            <person name="Halligan D.L."/>
            <person name="Halpern A.L."/>
            <person name="Halter G.M."/>
            <person name="Han M.V."/>
            <person name="Heger A."/>
            <person name="Hillier L."/>
            <person name="Hinrichs A.S."/>
            <person name="Holmes I."/>
            <person name="Hoskins R.A."/>
            <person name="Hubisz M.J."/>
            <person name="Hultmark D."/>
            <person name="Huntley M.A."/>
            <person name="Jaffe D.B."/>
            <person name="Jagadeeshan S."/>
            <person name="Jeck W.R."/>
            <person name="Johnson J."/>
            <person name="Jones C.D."/>
            <person name="Jordan W.C."/>
            <person name="Karpen G.H."/>
            <person name="Kataoka E."/>
            <person name="Keightley P.D."/>
            <person name="Kheradpour P."/>
            <person name="Kirkness E.F."/>
            <person name="Koerich L.B."/>
            <person name="Kristiansen K."/>
            <person name="Kudrna D."/>
            <person name="Kulathinal R.J."/>
            <person name="Kumar S."/>
            <person name="Kwok R."/>
            <person name="Lander E."/>
            <person name="Langley C.H."/>
            <person name="Lapoint R."/>
            <person name="Lazzaro B.P."/>
            <person name="Lee S.J."/>
            <person name="Levesque L."/>
            <person name="Li R."/>
            <person name="Lin C.F."/>
            <person name="Lin M.F."/>
            <person name="Lindblad-Toh K."/>
            <person name="Llopart A."/>
            <person name="Long M."/>
            <person name="Low L."/>
            <person name="Lozovsky E."/>
            <person name="Lu J."/>
            <person name="Luo M."/>
            <person name="Machado C.A."/>
            <person name="Makalowski W."/>
            <person name="Marzo M."/>
            <person name="Matsuda M."/>
            <person name="Matzkin L."/>
            <person name="McAllister B."/>
            <person name="McBride C.S."/>
            <person name="McKernan B."/>
            <person name="McKernan K."/>
            <person name="Mendez-Lago M."/>
            <person name="Minx P."/>
            <person name="Mollenhauer M.U."/>
            <person name="Montooth K."/>
            <person name="Mount S.M."/>
            <person name="Mu X."/>
            <person name="Myers E."/>
            <person name="Negre B."/>
            <person name="Newfeld S."/>
            <person name="Nielsen R."/>
            <person name="Noor M.A."/>
            <person name="O'Grady P."/>
            <person name="Pachter L."/>
            <person name="Papaceit M."/>
            <person name="Parisi M.J."/>
            <person name="Parisi M."/>
            <person name="Parts L."/>
            <person name="Pedersen J.S."/>
            <person name="Pesole G."/>
            <person name="Phillippy A.M."/>
            <person name="Ponting C.P."/>
            <person name="Pop M."/>
            <person name="Porcelli D."/>
            <person name="Powell J.R."/>
            <person name="Prohaska S."/>
            <person name="Pruitt K."/>
            <person name="Puig M."/>
            <person name="Quesneville H."/>
            <person name="Ram K.R."/>
            <person name="Rand D."/>
            <person name="Rasmussen M.D."/>
            <person name="Reed L.K."/>
            <person name="Reenan R."/>
            <person name="Reily A."/>
            <person name="Remington K.A."/>
            <person name="Rieger T.T."/>
            <person name="Ritchie M.G."/>
            <person name="Robin C."/>
            <person name="Rogers Y.H."/>
            <person name="Rohde C."/>
            <person name="Rozas J."/>
            <person name="Rubenfield M.J."/>
            <person name="Ruiz A."/>
            <person name="Russo S."/>
            <person name="Salzberg S.L."/>
            <person name="Sanchez-Gracia A."/>
            <person name="Saranga D.J."/>
            <person name="Sato H."/>
            <person name="Schaeffer S.W."/>
            <person name="Schatz M.C."/>
            <person name="Schlenke T."/>
            <person name="Schwartz R."/>
            <person name="Segarra C."/>
            <person name="Singh R.S."/>
            <person name="Sirot L."/>
            <person name="Sirota M."/>
            <person name="Sisneros N.B."/>
            <person name="Smith C.D."/>
            <person name="Smith T.F."/>
            <person name="Spieth J."/>
            <person name="Stage D.E."/>
            <person name="Stark A."/>
            <person name="Stephan W."/>
            <person name="Strausberg R.L."/>
            <person name="Strempel S."/>
            <person name="Sturgill D."/>
            <person name="Sutton G."/>
            <person name="Sutton G.G."/>
            <person name="Tao W."/>
            <person name="Teichmann S."/>
            <person name="Tobari Y.N."/>
            <person name="Tomimura Y."/>
            <person name="Tsolas J.M."/>
            <person name="Valente V.L."/>
            <person name="Venter E."/>
            <person name="Venter J.C."/>
            <person name="Vicario S."/>
            <person name="Vieira F.G."/>
            <person name="Vilella A.J."/>
            <person name="Villasante A."/>
            <person name="Walenz B."/>
            <person name="Wang J."/>
            <person name="Wasserman M."/>
            <person name="Watts T."/>
            <person name="Wilson D."/>
            <person name="Wilson R.K."/>
            <person name="Wing R.A."/>
            <person name="Wolfner M.F."/>
            <person name="Wong A."/>
            <person name="Wong G.K."/>
            <person name="Wu C.I."/>
            <person name="Wu G."/>
            <person name="Yamamoto D."/>
            <person name="Yang H.P."/>
            <person name="Yang S.P."/>
            <person name="Yorke J.A."/>
            <person name="Yoshida K."/>
            <person name="Zdobnov E."/>
            <person name="Zhang P."/>
            <person name="Zhang Y."/>
            <person name="Zimin A.V."/>
            <person name="Baldwin J."/>
            <person name="Abdouelleil A."/>
            <person name="Abdulkadir J."/>
            <person name="Abebe A."/>
            <person name="Abera B."/>
            <person name="Abreu J."/>
            <person name="Acer S.C."/>
            <person name="Aftuck L."/>
            <person name="Alexander A."/>
            <person name="An P."/>
            <person name="Anderson E."/>
            <person name="Anderson S."/>
            <person name="Arachi H."/>
            <person name="Azer M."/>
            <person name="Bachantsang P."/>
            <person name="Barry A."/>
            <person name="Bayul T."/>
            <person name="Berlin A."/>
            <person name="Bessette D."/>
            <person name="Bloom T."/>
            <person name="Blye J."/>
            <person name="Boguslavskiy L."/>
            <person name="Bonnet C."/>
            <person name="Boukhgalter B."/>
            <person name="Bourzgui I."/>
            <person name="Brown A."/>
            <person name="Cahill P."/>
            <person name="Channer S."/>
            <person name="Cheshatsang Y."/>
            <person name="Chuda L."/>
            <person name="Citroen M."/>
            <person name="Collymore A."/>
            <person name="Cooke P."/>
            <person name="Costello M."/>
            <person name="D'Aco K."/>
            <person name="Daza R."/>
            <person name="De Haan G."/>
            <person name="DeGray S."/>
            <person name="DeMaso C."/>
            <person name="Dhargay N."/>
            <person name="Dooley K."/>
            <person name="Dooley E."/>
            <person name="Doricent M."/>
            <person name="Dorje P."/>
            <person name="Dorjee K."/>
            <person name="Dupes A."/>
            <person name="Elong R."/>
            <person name="Falk J."/>
            <person name="Farina A."/>
            <person name="Faro S."/>
            <person name="Ferguson D."/>
            <person name="Fisher S."/>
            <person name="Foley C.D."/>
            <person name="Franke A."/>
            <person name="Friedrich D."/>
            <person name="Gadbois L."/>
            <person name="Gearin G."/>
            <person name="Gearin C.R."/>
            <person name="Giannoukos G."/>
            <person name="Goode T."/>
            <person name="Graham J."/>
            <person name="Grandbois E."/>
            <person name="Grewal S."/>
            <person name="Gyaltsen K."/>
            <person name="Hafez N."/>
            <person name="Hagos B."/>
            <person name="Hall J."/>
            <person name="Henson C."/>
            <person name="Hollinger A."/>
            <person name="Honan T."/>
            <person name="Huard M.D."/>
            <person name="Hughes L."/>
            <person name="Hurhula B."/>
            <person name="Husby M.E."/>
            <person name="Kamat A."/>
            <person name="Kanga B."/>
            <person name="Kashin S."/>
            <person name="Khazanovich D."/>
            <person name="Kisner P."/>
            <person name="Lance K."/>
            <person name="Lara M."/>
            <person name="Lee W."/>
            <person name="Lennon N."/>
            <person name="Letendre F."/>
            <person name="LeVine R."/>
            <person name="Lipovsky A."/>
            <person name="Liu X."/>
            <person name="Liu J."/>
            <person name="Liu S."/>
            <person name="Lokyitsang T."/>
            <person name="Lokyitsang Y."/>
            <person name="Lubonja R."/>
            <person name="Lui A."/>
            <person name="MacDonald P."/>
            <person name="Magnisalis V."/>
            <person name="Maru K."/>
            <person name="Matthews C."/>
            <person name="McCusker W."/>
            <person name="McDonough S."/>
            <person name="Mehta T."/>
            <person name="Meldrim J."/>
            <person name="Meneus L."/>
            <person name="Mihai O."/>
            <person name="Mihalev A."/>
            <person name="Mihova T."/>
            <person name="Mittelman R."/>
            <person name="Mlenga V."/>
            <person name="Montmayeur A."/>
            <person name="Mulrain L."/>
            <person name="Navidi A."/>
            <person name="Naylor J."/>
            <person name="Negash T."/>
            <person name="Nguyen T."/>
            <person name="Nguyen N."/>
            <person name="Nicol R."/>
            <person name="Norbu C."/>
            <person name="Norbu N."/>
            <person name="Novod N."/>
            <person name="O'Neill B."/>
            <person name="Osman S."/>
            <person name="Markiewicz E."/>
            <person name="Oyono O.L."/>
            <person name="Patti C."/>
            <person name="Phunkhang P."/>
            <person name="Pierre F."/>
            <person name="Priest M."/>
            <person name="Raghuraman S."/>
            <person name="Rege F."/>
            <person name="Reyes R."/>
            <person name="Rise C."/>
            <person name="Rogov P."/>
            <person name="Ross K."/>
            <person name="Ryan E."/>
            <person name="Settipalli S."/>
            <person name="Shea T."/>
            <person name="Sherpa N."/>
            <person name="Shi L."/>
            <person name="Shih D."/>
            <person name="Sparrow T."/>
            <person name="Spaulding J."/>
            <person name="Stalker J."/>
            <person name="Stange-Thomann N."/>
            <person name="Stavropoulos S."/>
            <person name="Stone C."/>
            <person name="Strader C."/>
            <person name="Tesfaye S."/>
            <person name="Thomson T."/>
            <person name="Thoulutsang Y."/>
            <person name="Thoulutsang D."/>
            <person name="Topham K."/>
            <person name="Topping I."/>
            <person name="Tsamla T."/>
            <person name="Vassiliev H."/>
            <person name="Vo A."/>
            <person name="Wangchuk T."/>
            <person name="Wangdi T."/>
            <person name="Weiand M."/>
            <person name="Wilkinson J."/>
            <person name="Wilson A."/>
            <person name="Yadav S."/>
            <person name="Young G."/>
            <person name="Yu Q."/>
            <person name="Zembek L."/>
            <person name="Zhong D."/>
            <person name="Zimmer A."/>
            <person name="Zwirko Z."/>
            <person name="Jaffe D.B."/>
            <person name="Alvarez P."/>
            <person name="Brockman W."/>
            <person name="Butler J."/>
            <person name="Chin C."/>
            <person name="Gnerre S."/>
            <person name="Grabherr M."/>
            <person name="Kleber M."/>
            <person name="Mauceli E."/>
            <person name="MacCallum I."/>
        </authorList>
    </citation>
    <scope>NUCLEOTIDE SEQUENCE [LARGE SCALE GENOMIC DNA]</scope>
    <source>
        <strain evidence="8">TSC#14030-0811.24</strain>
    </source>
</reference>
<dbReference type="InterPro" id="IPR050430">
    <property type="entry name" value="Peptidase_S1"/>
</dbReference>
<evidence type="ECO:0000256" key="4">
    <source>
        <dbReference type="ARBA" id="ARBA00022825"/>
    </source>
</evidence>
<dbReference type="PROSITE" id="PS50240">
    <property type="entry name" value="TRYPSIN_DOM"/>
    <property type="match status" value="1"/>
</dbReference>
<feature type="chain" id="PRO_5002815799" description="Peptidase S1 domain-containing protein" evidence="6">
    <location>
        <begin position="20"/>
        <end position="303"/>
    </location>
</feature>
<evidence type="ECO:0000256" key="1">
    <source>
        <dbReference type="ARBA" id="ARBA00022670"/>
    </source>
</evidence>
<dbReference type="Proteomes" id="UP000007798">
    <property type="component" value="Unassembled WGS sequence"/>
</dbReference>
<keyword evidence="1" id="KW-0645">Protease</keyword>
<dbReference type="OrthoDB" id="7883234at2759"/>
<name>B4N763_DROWI</name>
<organism evidence="8 9">
    <name type="scientific">Drosophila willistoni</name>
    <name type="common">Fruit fly</name>
    <dbReference type="NCBI Taxonomy" id="7260"/>
    <lineage>
        <taxon>Eukaryota</taxon>
        <taxon>Metazoa</taxon>
        <taxon>Ecdysozoa</taxon>
        <taxon>Arthropoda</taxon>
        <taxon>Hexapoda</taxon>
        <taxon>Insecta</taxon>
        <taxon>Pterygota</taxon>
        <taxon>Neoptera</taxon>
        <taxon>Endopterygota</taxon>
        <taxon>Diptera</taxon>
        <taxon>Brachycera</taxon>
        <taxon>Muscomorpha</taxon>
        <taxon>Ephydroidea</taxon>
        <taxon>Drosophilidae</taxon>
        <taxon>Drosophila</taxon>
        <taxon>Sophophora</taxon>
    </lineage>
</organism>
<dbReference type="STRING" id="7260.B4N763"/>
<dbReference type="InterPro" id="IPR009003">
    <property type="entry name" value="Peptidase_S1_PA"/>
</dbReference>
<keyword evidence="4" id="KW-0720">Serine protease</keyword>
<evidence type="ECO:0000256" key="2">
    <source>
        <dbReference type="ARBA" id="ARBA00022729"/>
    </source>
</evidence>